<feature type="transmembrane region" description="Helical" evidence="2">
    <location>
        <begin position="58"/>
        <end position="79"/>
    </location>
</feature>
<dbReference type="PATRIC" id="fig|1306953.7.peg.1522"/>
<sequence>MSAANHPAPISSHPLFKWAVGAWFALLLGLGLFVMPAAVHLSLGERLALDTVLTDPALLRMVLSALAALLGLLLGLAIAGRIAALTDASYGEDDPVEDAPSESEPETKIWLGDVDEPAAPVPHAPPEPAAAPAPRRLFNPREDLAEEGIAPFRDPTAIPPLAIDPVETAPQDAEFENIEPAGQDPFSTELWADPLSGDRDDDAWTVTEHDPLDHPEEPVELPPSAPEPSITAPADPEEEEEDHYPIARQATDETGFGMAGEGDWQSADPSIPPASLSELSLEELTQRLGDALAACKAGDEDAGAPADSVVAFLQRETGREAGQHHVAQGEPEQEDPQAELRRALDKLTRIGKPD</sequence>
<keyword evidence="2" id="KW-0812">Transmembrane</keyword>
<feature type="transmembrane region" description="Helical" evidence="2">
    <location>
        <begin position="15"/>
        <end position="38"/>
    </location>
</feature>
<dbReference type="STRING" id="1306953.J121_1482"/>
<keyword evidence="2" id="KW-1133">Transmembrane helix</keyword>
<feature type="region of interest" description="Disordered" evidence="1">
    <location>
        <begin position="177"/>
        <end position="277"/>
    </location>
</feature>
<dbReference type="AlphaFoldDB" id="A0A0L1KAH1"/>
<accession>A0A0L1KAH1</accession>
<gene>
    <name evidence="3" type="ORF">J121_1482</name>
</gene>
<protein>
    <submittedName>
        <fullName evidence="3">D-alanyl-D-alanine carboxypeptidase</fullName>
        <ecNumber evidence="3">3.4.16.4</ecNumber>
    </submittedName>
</protein>
<dbReference type="EMBL" id="JYNE01000028">
    <property type="protein sequence ID" value="KNH00857.1"/>
    <property type="molecule type" value="Genomic_DNA"/>
</dbReference>
<evidence type="ECO:0000256" key="2">
    <source>
        <dbReference type="SAM" id="Phobius"/>
    </source>
</evidence>
<evidence type="ECO:0000313" key="3">
    <source>
        <dbReference type="EMBL" id="KNH00857.1"/>
    </source>
</evidence>
<name>A0A0L1KAH1_9SPHN</name>
<reference evidence="3" key="1">
    <citation type="submission" date="2015-02" db="EMBL/GenBank/DDBJ databases">
        <authorList>
            <person name="Chooi Y.-H."/>
        </authorList>
    </citation>
    <scope>NUCLEOTIDE SEQUENCE [LARGE SCALE GENOMIC DNA]</scope>
    <source>
        <strain evidence="3">LAMA 915</strain>
    </source>
</reference>
<dbReference type="EC" id="3.4.16.4" evidence="3"/>
<keyword evidence="3" id="KW-0645">Protease</keyword>
<keyword evidence="3" id="KW-0121">Carboxypeptidase</keyword>
<feature type="region of interest" description="Disordered" evidence="1">
    <location>
        <begin position="316"/>
        <end position="339"/>
    </location>
</feature>
<dbReference type="GO" id="GO:0009002">
    <property type="term" value="F:serine-type D-Ala-D-Ala carboxypeptidase activity"/>
    <property type="evidence" value="ECO:0007669"/>
    <property type="project" value="UniProtKB-EC"/>
</dbReference>
<proteinExistence type="predicted"/>
<comment type="caution">
    <text evidence="3">The sequence shown here is derived from an EMBL/GenBank/DDBJ whole genome shotgun (WGS) entry which is preliminary data.</text>
</comment>
<feature type="region of interest" description="Disordered" evidence="1">
    <location>
        <begin position="115"/>
        <end position="134"/>
    </location>
</feature>
<dbReference type="Proteomes" id="UP000037446">
    <property type="component" value="Unassembled WGS sequence"/>
</dbReference>
<feature type="compositionally biased region" description="Pro residues" evidence="1">
    <location>
        <begin position="119"/>
        <end position="131"/>
    </location>
</feature>
<dbReference type="RefSeq" id="WP_050601613.1">
    <property type="nucleotide sequence ID" value="NZ_JYNE01000028.1"/>
</dbReference>
<evidence type="ECO:0000256" key="1">
    <source>
        <dbReference type="SAM" id="MobiDB-lite"/>
    </source>
</evidence>
<keyword evidence="2" id="KW-0472">Membrane</keyword>
<feature type="compositionally biased region" description="Basic and acidic residues" evidence="1">
    <location>
        <begin position="207"/>
        <end position="217"/>
    </location>
</feature>
<evidence type="ECO:0000313" key="4">
    <source>
        <dbReference type="Proteomes" id="UP000037446"/>
    </source>
</evidence>
<keyword evidence="3" id="KW-0378">Hydrolase</keyword>
<organism evidence="3 4">
    <name type="scientific">Qipengyuania citrea LAMA 915</name>
    <dbReference type="NCBI Taxonomy" id="1306953"/>
    <lineage>
        <taxon>Bacteria</taxon>
        <taxon>Pseudomonadati</taxon>
        <taxon>Pseudomonadota</taxon>
        <taxon>Alphaproteobacteria</taxon>
        <taxon>Sphingomonadales</taxon>
        <taxon>Erythrobacteraceae</taxon>
        <taxon>Qipengyuania</taxon>
    </lineage>
</organism>